<accession>A0AAV0YK39</accession>
<keyword evidence="4" id="KW-1185">Reference proteome</keyword>
<dbReference type="InterPro" id="IPR002156">
    <property type="entry name" value="RNaseH_domain"/>
</dbReference>
<evidence type="ECO:0000313" key="3">
    <source>
        <dbReference type="EMBL" id="CAI8584877.1"/>
    </source>
</evidence>
<dbReference type="InterPro" id="IPR044730">
    <property type="entry name" value="RNase_H-like_dom_plant"/>
</dbReference>
<sequence length="473" mass="53669">MSCYKLSEVICHEIEAMLARFWWGAKNGERKVHWISWEKMVVSKGSRDMGFCGINEFNTSLYGKHYWRLMNSEDSLVGKVFKGRYYPRSSIEESSLGYAPSYDWRSILSARDLIHKGARWRIGNGEKVRVNSDRWVPKEFDFWIRGILRNIDDETKVSDTDLRKWKREHIFSSSEPEVAQKIVIISLSSRSSKKPGPSRLSCTKLWKKIWSAPVNTRTHNFLWRMSKNILPTKDNLSRKGISLDSSCPLCHTEKESASHLFMHCVFVKQILFSSPLSYRVPTDCDIKDWLLDILSCGDKIKDPVRVVDDALIGVAEKWPKDVHTIQVDAGVSPDRSIVFGGVIQVCEMKIIIAASKEVSRTDTVVAEMLAIRWSLGIAKDLKLDRVLLQSDALGAVDCINGYQSIAVIDHIAEDCRVLLSSFNFASVMFIPRTSNADAHNLVGIGKRTGSRTWLGFYPKEVPDVTNCILISSV</sequence>
<dbReference type="EMBL" id="CATIWC010002544">
    <property type="protein sequence ID" value="CAI8584877.1"/>
    <property type="molecule type" value="Genomic_DNA"/>
</dbReference>
<organism evidence="3 4">
    <name type="scientific">Vicia faba</name>
    <name type="common">Broad bean</name>
    <name type="synonym">Faba vulgaris</name>
    <dbReference type="NCBI Taxonomy" id="3906"/>
    <lineage>
        <taxon>Eukaryota</taxon>
        <taxon>Viridiplantae</taxon>
        <taxon>Streptophyta</taxon>
        <taxon>Embryophyta</taxon>
        <taxon>Tracheophyta</taxon>
        <taxon>Spermatophyta</taxon>
        <taxon>Magnoliopsida</taxon>
        <taxon>eudicotyledons</taxon>
        <taxon>Gunneridae</taxon>
        <taxon>Pentapetalae</taxon>
        <taxon>rosids</taxon>
        <taxon>fabids</taxon>
        <taxon>Fabales</taxon>
        <taxon>Fabaceae</taxon>
        <taxon>Papilionoideae</taxon>
        <taxon>50 kb inversion clade</taxon>
        <taxon>NPAAA clade</taxon>
        <taxon>Hologalegina</taxon>
        <taxon>IRL clade</taxon>
        <taxon>Fabeae</taxon>
        <taxon>Vicia</taxon>
    </lineage>
</organism>
<dbReference type="PANTHER" id="PTHR47723">
    <property type="entry name" value="OS05G0353850 PROTEIN"/>
    <property type="match status" value="1"/>
</dbReference>
<dbReference type="Pfam" id="PF13966">
    <property type="entry name" value="zf-RVT"/>
    <property type="match status" value="1"/>
</dbReference>
<dbReference type="Pfam" id="PF13456">
    <property type="entry name" value="RVT_3"/>
    <property type="match status" value="1"/>
</dbReference>
<comment type="caution">
    <text evidence="3">The sequence shown here is derived from an EMBL/GenBank/DDBJ whole genome shotgun (WGS) entry which is preliminary data.</text>
</comment>
<evidence type="ECO:0000313" key="4">
    <source>
        <dbReference type="Proteomes" id="UP001157006"/>
    </source>
</evidence>
<dbReference type="Proteomes" id="UP001157006">
    <property type="component" value="Unassembled WGS sequence"/>
</dbReference>
<dbReference type="SUPFAM" id="SSF53098">
    <property type="entry name" value="Ribonuclease H-like"/>
    <property type="match status" value="1"/>
</dbReference>
<proteinExistence type="predicted"/>
<dbReference type="GO" id="GO:0004523">
    <property type="term" value="F:RNA-DNA hybrid ribonuclease activity"/>
    <property type="evidence" value="ECO:0007669"/>
    <property type="project" value="InterPro"/>
</dbReference>
<gene>
    <name evidence="3" type="ORF">VFH_U097680</name>
</gene>
<evidence type="ECO:0000259" key="1">
    <source>
        <dbReference type="Pfam" id="PF13456"/>
    </source>
</evidence>
<feature type="domain" description="RNase H type-1" evidence="1">
    <location>
        <begin position="329"/>
        <end position="442"/>
    </location>
</feature>
<dbReference type="InterPro" id="IPR036397">
    <property type="entry name" value="RNaseH_sf"/>
</dbReference>
<dbReference type="PANTHER" id="PTHR47723:SF21">
    <property type="entry name" value="POLYNUCLEOTIDYL TRANSFERASE, RIBONUCLEASE H-LIKE SUPERFAMILY PROTEIN"/>
    <property type="match status" value="1"/>
</dbReference>
<dbReference type="Gene3D" id="3.30.420.10">
    <property type="entry name" value="Ribonuclease H-like superfamily/Ribonuclease H"/>
    <property type="match status" value="1"/>
</dbReference>
<reference evidence="3 4" key="1">
    <citation type="submission" date="2023-01" db="EMBL/GenBank/DDBJ databases">
        <authorList>
            <person name="Kreplak J."/>
        </authorList>
    </citation>
    <scope>NUCLEOTIDE SEQUENCE [LARGE SCALE GENOMIC DNA]</scope>
</reference>
<name>A0AAV0YK39_VICFA</name>
<evidence type="ECO:0000259" key="2">
    <source>
        <dbReference type="Pfam" id="PF13966"/>
    </source>
</evidence>
<dbReference type="InterPro" id="IPR053151">
    <property type="entry name" value="RNase_H-like"/>
</dbReference>
<dbReference type="InterPro" id="IPR012337">
    <property type="entry name" value="RNaseH-like_sf"/>
</dbReference>
<feature type="domain" description="Reverse transcriptase zinc-binding" evidence="2">
    <location>
        <begin position="203"/>
        <end position="270"/>
    </location>
</feature>
<dbReference type="InterPro" id="IPR026960">
    <property type="entry name" value="RVT-Znf"/>
</dbReference>
<dbReference type="AlphaFoldDB" id="A0AAV0YK39"/>
<dbReference type="GO" id="GO:0003676">
    <property type="term" value="F:nucleic acid binding"/>
    <property type="evidence" value="ECO:0007669"/>
    <property type="project" value="InterPro"/>
</dbReference>
<protein>
    <submittedName>
        <fullName evidence="3">Uncharacterized protein</fullName>
    </submittedName>
</protein>
<dbReference type="CDD" id="cd06222">
    <property type="entry name" value="RNase_H_like"/>
    <property type="match status" value="1"/>
</dbReference>